<accession>A0A7T1AKR0</accession>
<organism evidence="1 2">
    <name type="scientific">Atribacter laminatus</name>
    <dbReference type="NCBI Taxonomy" id="2847778"/>
    <lineage>
        <taxon>Bacteria</taxon>
        <taxon>Pseudomonadati</taxon>
        <taxon>Atribacterota</taxon>
        <taxon>Atribacteria</taxon>
        <taxon>Atribacterales</taxon>
        <taxon>Atribacteraceae</taxon>
        <taxon>Atribacter</taxon>
    </lineage>
</organism>
<evidence type="ECO:0000313" key="2">
    <source>
        <dbReference type="Proteomes" id="UP000594463"/>
    </source>
</evidence>
<name>A0A7T1AKR0_ATRLM</name>
<dbReference type="AlphaFoldDB" id="A0A7T1AKR0"/>
<gene>
    <name evidence="1" type="ORF">RT761_00906</name>
</gene>
<sequence>MNVQIKIFLCLLFFSFLILIPGCELPFLSQPTTTPPITPTPETIAPQTIDIDCPEIQSTTAMAIYSPDYDANLMVFINFDEEIDETSSGCIFNPCNWKVSIPYPDGEVFGDVAKVVLEGKKIILFVNISHSESYPIQWRLSNLCAISDVYSNWCCGYSDITCDIIYPPSCPTSSTSCPLY</sequence>
<keyword evidence="2" id="KW-1185">Reference proteome</keyword>
<dbReference type="Proteomes" id="UP000594463">
    <property type="component" value="Chromosome"/>
</dbReference>
<evidence type="ECO:0000313" key="1">
    <source>
        <dbReference type="EMBL" id="QPM67694.1"/>
    </source>
</evidence>
<proteinExistence type="predicted"/>
<reference evidence="1 2" key="1">
    <citation type="journal article" date="2021" name="Nat. Commun.">
        <title>Isolation of a member of the candidate phylum Atribacteria reveals a unique cell membrane structure.</title>
        <authorList>
            <person name="Taiki K."/>
            <person name="Nobu M.K."/>
            <person name="Kusada H."/>
            <person name="Meng X.-Y."/>
            <person name="Hosoki N."/>
            <person name="Uematsu K."/>
            <person name="Yoshioka H."/>
            <person name="Kamagata Y."/>
            <person name="Tamaki H."/>
        </authorList>
    </citation>
    <scope>NUCLEOTIDE SEQUENCE [LARGE SCALE GENOMIC DNA]</scope>
    <source>
        <strain evidence="1 2">RT761</strain>
    </source>
</reference>
<protein>
    <submittedName>
        <fullName evidence="1">Uncharacterized protein</fullName>
    </submittedName>
</protein>
<dbReference type="KEGG" id="alam:RT761_00906"/>
<dbReference type="RefSeq" id="WP_218112883.1">
    <property type="nucleotide sequence ID" value="NZ_CP065383.1"/>
</dbReference>
<dbReference type="EMBL" id="CP065383">
    <property type="protein sequence ID" value="QPM67694.1"/>
    <property type="molecule type" value="Genomic_DNA"/>
</dbReference>